<feature type="compositionally biased region" description="Polar residues" evidence="1">
    <location>
        <begin position="13"/>
        <end position="23"/>
    </location>
</feature>
<dbReference type="Proteomes" id="UP000823749">
    <property type="component" value="Chromosome 2"/>
</dbReference>
<sequence length="159" mass="17678">MTYSRRMFPAAMNATNSPSSTLRYANEPPAKRWNLNSEFSITKDGKHGGDSRYDVGQDDGRARVLSGLESGENEDSGANNRTHAEPHQVPPTQRLLHLVPPTQRLLHLVVTPGLHLQLGRVQRPGRDSVHEPRRSLPQRCRVVAPALERFLGEEIAFGA</sequence>
<evidence type="ECO:0000256" key="1">
    <source>
        <dbReference type="SAM" id="MobiDB-lite"/>
    </source>
</evidence>
<organism evidence="2 3">
    <name type="scientific">Rhododendron griersonianum</name>
    <dbReference type="NCBI Taxonomy" id="479676"/>
    <lineage>
        <taxon>Eukaryota</taxon>
        <taxon>Viridiplantae</taxon>
        <taxon>Streptophyta</taxon>
        <taxon>Embryophyta</taxon>
        <taxon>Tracheophyta</taxon>
        <taxon>Spermatophyta</taxon>
        <taxon>Magnoliopsida</taxon>
        <taxon>eudicotyledons</taxon>
        <taxon>Gunneridae</taxon>
        <taxon>Pentapetalae</taxon>
        <taxon>asterids</taxon>
        <taxon>Ericales</taxon>
        <taxon>Ericaceae</taxon>
        <taxon>Ericoideae</taxon>
        <taxon>Rhodoreae</taxon>
        <taxon>Rhododendron</taxon>
    </lineage>
</organism>
<feature type="compositionally biased region" description="Basic and acidic residues" evidence="1">
    <location>
        <begin position="41"/>
        <end position="62"/>
    </location>
</feature>
<accession>A0AAV6LCA5</accession>
<name>A0AAV6LCA5_9ERIC</name>
<evidence type="ECO:0000313" key="3">
    <source>
        <dbReference type="Proteomes" id="UP000823749"/>
    </source>
</evidence>
<reference evidence="2" key="1">
    <citation type="submission" date="2020-08" db="EMBL/GenBank/DDBJ databases">
        <title>Plant Genome Project.</title>
        <authorList>
            <person name="Zhang R.-G."/>
        </authorList>
    </citation>
    <scope>NUCLEOTIDE SEQUENCE</scope>
    <source>
        <strain evidence="2">WSP0</strain>
        <tissue evidence="2">Leaf</tissue>
    </source>
</reference>
<proteinExistence type="predicted"/>
<dbReference type="EMBL" id="JACTNZ010000002">
    <property type="protein sequence ID" value="KAG5562279.1"/>
    <property type="molecule type" value="Genomic_DNA"/>
</dbReference>
<gene>
    <name evidence="2" type="ORF">RHGRI_005117</name>
</gene>
<keyword evidence="3" id="KW-1185">Reference proteome</keyword>
<protein>
    <submittedName>
        <fullName evidence="2">Uncharacterized protein</fullName>
    </submittedName>
</protein>
<evidence type="ECO:0000313" key="2">
    <source>
        <dbReference type="EMBL" id="KAG5562279.1"/>
    </source>
</evidence>
<comment type="caution">
    <text evidence="2">The sequence shown here is derived from an EMBL/GenBank/DDBJ whole genome shotgun (WGS) entry which is preliminary data.</text>
</comment>
<feature type="region of interest" description="Disordered" evidence="1">
    <location>
        <begin position="1"/>
        <end position="89"/>
    </location>
</feature>
<dbReference type="AlphaFoldDB" id="A0AAV6LCA5"/>